<keyword evidence="2" id="KW-1185">Reference proteome</keyword>
<evidence type="ECO:0000313" key="2">
    <source>
        <dbReference type="Proteomes" id="UP000054703"/>
    </source>
</evidence>
<reference evidence="1 2" key="1">
    <citation type="submission" date="2015-11" db="EMBL/GenBank/DDBJ databases">
        <title>Genomic analysis of 38 Legionella species identifies large and diverse effector repertoires.</title>
        <authorList>
            <person name="Burstein D."/>
            <person name="Amaro F."/>
            <person name="Zusman T."/>
            <person name="Lifshitz Z."/>
            <person name="Cohen O."/>
            <person name="Gilbert J.A."/>
            <person name="Pupko T."/>
            <person name="Shuman H.A."/>
            <person name="Segal G."/>
        </authorList>
    </citation>
    <scope>NUCLEOTIDE SEQUENCE [LARGE SCALE GENOMIC DNA]</scope>
    <source>
        <strain evidence="1 2">SC-63-C7</strain>
    </source>
</reference>
<name>A0A0W0Z4M0_9GAMM</name>
<proteinExistence type="predicted"/>
<dbReference type="OrthoDB" id="4737690at2"/>
<dbReference type="EMBL" id="LNYU01000024">
    <property type="protein sequence ID" value="KTD63731.1"/>
    <property type="molecule type" value="Genomic_DNA"/>
</dbReference>
<gene>
    <name evidence="1" type="ORF">Lsan_1164</name>
</gene>
<comment type="caution">
    <text evidence="1">The sequence shown here is derived from an EMBL/GenBank/DDBJ whole genome shotgun (WGS) entry which is preliminary data.</text>
</comment>
<sequence>MNKNILSCFFGGICFFILQLLPGITFAGQSAHYISLLKEMFAKVTVAKNDNAIPLYYDKDFKLYSNGNTMEYQEFLQLHQAIYKTPIQYKIRYDEKSFVEQGNKVAGRLFIATKKPNEPEREIEVILIAEYKKNKLHRVWELTYPDWSKMKRFKKNA</sequence>
<dbReference type="Proteomes" id="UP000054703">
    <property type="component" value="Unassembled WGS sequence"/>
</dbReference>
<dbReference type="PATRIC" id="fig|45074.5.peg.1239"/>
<organism evidence="1 2">
    <name type="scientific">Legionella santicrucis</name>
    <dbReference type="NCBI Taxonomy" id="45074"/>
    <lineage>
        <taxon>Bacteria</taxon>
        <taxon>Pseudomonadati</taxon>
        <taxon>Pseudomonadota</taxon>
        <taxon>Gammaproteobacteria</taxon>
        <taxon>Legionellales</taxon>
        <taxon>Legionellaceae</taxon>
        <taxon>Legionella</taxon>
    </lineage>
</organism>
<accession>A0A0W0Z4M0</accession>
<evidence type="ECO:0008006" key="3">
    <source>
        <dbReference type="Google" id="ProtNLM"/>
    </source>
</evidence>
<dbReference type="RefSeq" id="WP_058513570.1">
    <property type="nucleotide sequence ID" value="NZ_CAAAIH010000003.1"/>
</dbReference>
<dbReference type="AlphaFoldDB" id="A0A0W0Z4M0"/>
<protein>
    <recommendedName>
        <fullName evidence="3">Nuclear transport factor 2 family protein</fullName>
    </recommendedName>
</protein>
<evidence type="ECO:0000313" key="1">
    <source>
        <dbReference type="EMBL" id="KTD63731.1"/>
    </source>
</evidence>